<evidence type="ECO:0000313" key="3">
    <source>
        <dbReference type="EMBL" id="MQL71141.1"/>
    </source>
</evidence>
<name>A0A843TJT4_COLES</name>
<evidence type="ECO:0000256" key="1">
    <source>
        <dbReference type="ARBA" id="ARBA00008324"/>
    </source>
</evidence>
<organism evidence="3 4">
    <name type="scientific">Colocasia esculenta</name>
    <name type="common">Wild taro</name>
    <name type="synonym">Arum esculentum</name>
    <dbReference type="NCBI Taxonomy" id="4460"/>
    <lineage>
        <taxon>Eukaryota</taxon>
        <taxon>Viridiplantae</taxon>
        <taxon>Streptophyta</taxon>
        <taxon>Embryophyta</taxon>
        <taxon>Tracheophyta</taxon>
        <taxon>Spermatophyta</taxon>
        <taxon>Magnoliopsida</taxon>
        <taxon>Liliopsida</taxon>
        <taxon>Araceae</taxon>
        <taxon>Aroideae</taxon>
        <taxon>Colocasieae</taxon>
        <taxon>Colocasia</taxon>
    </lineage>
</organism>
<dbReference type="CDD" id="cd03443">
    <property type="entry name" value="PaaI_thioesterase"/>
    <property type="match status" value="2"/>
</dbReference>
<dbReference type="Pfam" id="PF03061">
    <property type="entry name" value="4HBT"/>
    <property type="match status" value="1"/>
</dbReference>
<dbReference type="SUPFAM" id="SSF54637">
    <property type="entry name" value="Thioesterase/thiol ester dehydrase-isomerase"/>
    <property type="match status" value="2"/>
</dbReference>
<dbReference type="OrthoDB" id="46529at2759"/>
<feature type="domain" description="Thioesterase" evidence="2">
    <location>
        <begin position="63"/>
        <end position="107"/>
    </location>
</feature>
<dbReference type="Proteomes" id="UP000652761">
    <property type="component" value="Unassembled WGS sequence"/>
</dbReference>
<comment type="similarity">
    <text evidence="1">Belongs to the thioesterase PaaI family.</text>
</comment>
<dbReference type="GO" id="GO:0047617">
    <property type="term" value="F:fatty acyl-CoA hydrolase activity"/>
    <property type="evidence" value="ECO:0007669"/>
    <property type="project" value="InterPro"/>
</dbReference>
<sequence>MALQAARELLENAAGSLPAAILAALPSGFYDYLVTGGLRIDHVDPQRMLCSITVPHRLLSHGGVLDNGVTASLVDIIGSAAFFAAGCPTTGVSVDISISYLEAAYADWAMGGKTRTRAAPEEAVDLQVLKSFLEKAAADSVPEAALPSKFFDNFIVRGIRIDHVDPRRVLCSMALPPLLLNNGNFLDSGAVASLVDIMGSAALFAAGYPTTGVSTDINISYLDAAHVDVSITPYSVS</sequence>
<keyword evidence="4" id="KW-1185">Reference proteome</keyword>
<dbReference type="AlphaFoldDB" id="A0A843TJT4"/>
<reference evidence="3" key="1">
    <citation type="submission" date="2017-07" db="EMBL/GenBank/DDBJ databases">
        <title>Taro Niue Genome Assembly and Annotation.</title>
        <authorList>
            <person name="Atibalentja N."/>
            <person name="Keating K."/>
            <person name="Fields C.J."/>
        </authorList>
    </citation>
    <scope>NUCLEOTIDE SEQUENCE</scope>
    <source>
        <strain evidence="3">Niue_2</strain>
        <tissue evidence="3">Leaf</tissue>
    </source>
</reference>
<gene>
    <name evidence="3" type="ORF">Taro_003484</name>
</gene>
<dbReference type="PANTHER" id="PTHR21660">
    <property type="entry name" value="THIOESTERASE SUPERFAMILY MEMBER-RELATED"/>
    <property type="match status" value="1"/>
</dbReference>
<evidence type="ECO:0000313" key="4">
    <source>
        <dbReference type="Proteomes" id="UP000652761"/>
    </source>
</evidence>
<accession>A0A843TJT4</accession>
<protein>
    <recommendedName>
        <fullName evidence="2">Thioesterase domain-containing protein</fullName>
    </recommendedName>
</protein>
<evidence type="ECO:0000259" key="2">
    <source>
        <dbReference type="Pfam" id="PF03061"/>
    </source>
</evidence>
<dbReference type="InterPro" id="IPR006683">
    <property type="entry name" value="Thioestr_dom"/>
</dbReference>
<dbReference type="InterPro" id="IPR039298">
    <property type="entry name" value="ACOT13"/>
</dbReference>
<comment type="caution">
    <text evidence="3">The sequence shown here is derived from an EMBL/GenBank/DDBJ whole genome shotgun (WGS) entry which is preliminary data.</text>
</comment>
<dbReference type="Gene3D" id="3.10.129.10">
    <property type="entry name" value="Hotdog Thioesterase"/>
    <property type="match status" value="2"/>
</dbReference>
<dbReference type="PANTHER" id="PTHR21660:SF47">
    <property type="entry name" value="F19P19.27 PROTEIN"/>
    <property type="match status" value="1"/>
</dbReference>
<proteinExistence type="inferred from homology"/>
<dbReference type="InterPro" id="IPR029069">
    <property type="entry name" value="HotDog_dom_sf"/>
</dbReference>
<dbReference type="EMBL" id="NMUH01000089">
    <property type="protein sequence ID" value="MQL71141.1"/>
    <property type="molecule type" value="Genomic_DNA"/>
</dbReference>